<sequence length="163" mass="17934">MDNTVQLSAAEAPGFLWLLGEFPILWISALIFIVVIALLMRSVIRLRTGTKPTGSTRDFDLDGEIVAAHLRMENSPFMDEVGTRMKASIAIAVRDGGRTVVFTPPEEWMANFHGKIQKAFGAGGPFIPGLDVPIGQIVSRRAEPPVPVKAKRTGPRTYDWYVI</sequence>
<keyword evidence="1" id="KW-1133">Transmembrane helix</keyword>
<reference evidence="2 3" key="1">
    <citation type="submission" date="2023-06" db="EMBL/GenBank/DDBJ databases">
        <title>Draft genome sequence of Gleimia hominis type strain CCUG 57540T.</title>
        <authorList>
            <person name="Salva-Serra F."/>
            <person name="Cardew S."/>
            <person name="Jensie Markopoulos S."/>
            <person name="Ohlen M."/>
            <person name="Inganas E."/>
            <person name="Svensson-Stadler L."/>
            <person name="Moore E.R.B."/>
        </authorList>
    </citation>
    <scope>NUCLEOTIDE SEQUENCE [LARGE SCALE GENOMIC DNA]</scope>
    <source>
        <strain evidence="2 3">CCUG 57540</strain>
    </source>
</reference>
<proteinExistence type="predicted"/>
<feature type="transmembrane region" description="Helical" evidence="1">
    <location>
        <begin position="15"/>
        <end position="39"/>
    </location>
</feature>
<evidence type="ECO:0000313" key="3">
    <source>
        <dbReference type="Proteomes" id="UP001247542"/>
    </source>
</evidence>
<dbReference type="EMBL" id="JASXSX010000001">
    <property type="protein sequence ID" value="MDT3767714.1"/>
    <property type="molecule type" value="Genomic_DNA"/>
</dbReference>
<dbReference type="RefSeq" id="WP_313273530.1">
    <property type="nucleotide sequence ID" value="NZ_JASXSX010000001.1"/>
</dbReference>
<keyword evidence="1" id="KW-0472">Membrane</keyword>
<dbReference type="Proteomes" id="UP001247542">
    <property type="component" value="Unassembled WGS sequence"/>
</dbReference>
<evidence type="ECO:0000256" key="1">
    <source>
        <dbReference type="SAM" id="Phobius"/>
    </source>
</evidence>
<organism evidence="2 3">
    <name type="scientific">Gleimia hominis</name>
    <dbReference type="NCBI Taxonomy" id="595468"/>
    <lineage>
        <taxon>Bacteria</taxon>
        <taxon>Bacillati</taxon>
        <taxon>Actinomycetota</taxon>
        <taxon>Actinomycetes</taxon>
        <taxon>Actinomycetales</taxon>
        <taxon>Actinomycetaceae</taxon>
        <taxon>Gleimia</taxon>
    </lineage>
</organism>
<evidence type="ECO:0000313" key="2">
    <source>
        <dbReference type="EMBL" id="MDT3767714.1"/>
    </source>
</evidence>
<accession>A0ABU3IBF9</accession>
<keyword evidence="1" id="KW-0812">Transmembrane</keyword>
<evidence type="ECO:0008006" key="4">
    <source>
        <dbReference type="Google" id="ProtNLM"/>
    </source>
</evidence>
<comment type="caution">
    <text evidence="2">The sequence shown here is derived from an EMBL/GenBank/DDBJ whole genome shotgun (WGS) entry which is preliminary data.</text>
</comment>
<keyword evidence="3" id="KW-1185">Reference proteome</keyword>
<name>A0ABU3IBF9_9ACTO</name>
<gene>
    <name evidence="2" type="ORF">QS713_06535</name>
</gene>
<protein>
    <recommendedName>
        <fullName evidence="4">DUF4429 domain-containing protein</fullName>
    </recommendedName>
</protein>